<keyword evidence="2" id="KW-1185">Reference proteome</keyword>
<organism evidence="1 2">
    <name type="scientific">Sphingobium lactosutens DS20</name>
    <dbReference type="NCBI Taxonomy" id="1331060"/>
    <lineage>
        <taxon>Bacteria</taxon>
        <taxon>Pseudomonadati</taxon>
        <taxon>Pseudomonadota</taxon>
        <taxon>Alphaproteobacteria</taxon>
        <taxon>Sphingomonadales</taxon>
        <taxon>Sphingomonadaceae</taxon>
        <taxon>Sphingobium</taxon>
    </lineage>
</organism>
<protein>
    <submittedName>
        <fullName evidence="1">Uncharacterized protein</fullName>
    </submittedName>
</protein>
<dbReference type="Proteomes" id="UP000015531">
    <property type="component" value="Unassembled WGS sequence"/>
</dbReference>
<dbReference type="AlphaFoldDB" id="T0HKJ1"/>
<accession>T0HKJ1</accession>
<gene>
    <name evidence="1" type="ORF">RLDS_15770</name>
</gene>
<dbReference type="PATRIC" id="fig|1331060.3.peg.3029"/>
<name>T0HKJ1_9SPHN</name>
<sequence length="43" mass="4851">MILSTYAKLALIEKASWAKAALFLARAHRRTRGQSLTPRRPQA</sequence>
<comment type="caution">
    <text evidence="1">The sequence shown here is derived from an EMBL/GenBank/DDBJ whole genome shotgun (WGS) entry which is preliminary data.</text>
</comment>
<reference evidence="1 2" key="1">
    <citation type="journal article" date="2013" name="Genome Announc.">
        <title>Draft Genome Sequence of Sphingobium lactosutens Strain DS20T, Isolated from a Hexachlorocyclohexane Dumpsite.</title>
        <authorList>
            <person name="Kumar R."/>
            <person name="Dwivedi V."/>
            <person name="Negi V."/>
            <person name="Khurana J.P."/>
            <person name="Lal R."/>
        </authorList>
    </citation>
    <scope>NUCLEOTIDE SEQUENCE [LARGE SCALE GENOMIC DNA]</scope>
    <source>
        <strain evidence="1 2">DS20</strain>
    </source>
</reference>
<proteinExistence type="predicted"/>
<evidence type="ECO:0000313" key="1">
    <source>
        <dbReference type="EMBL" id="EQB13542.1"/>
    </source>
</evidence>
<evidence type="ECO:0000313" key="2">
    <source>
        <dbReference type="Proteomes" id="UP000015531"/>
    </source>
</evidence>
<dbReference type="EMBL" id="ATDP01000095">
    <property type="protein sequence ID" value="EQB13542.1"/>
    <property type="molecule type" value="Genomic_DNA"/>
</dbReference>